<evidence type="ECO:0000313" key="2">
    <source>
        <dbReference type="EMBL" id="PNS19488.1"/>
    </source>
</evidence>
<evidence type="ECO:0000256" key="1">
    <source>
        <dbReference type="SAM" id="MobiDB-lite"/>
    </source>
</evidence>
<feature type="region of interest" description="Disordered" evidence="1">
    <location>
        <begin position="370"/>
        <end position="440"/>
    </location>
</feature>
<feature type="compositionally biased region" description="Polar residues" evidence="1">
    <location>
        <begin position="301"/>
        <end position="312"/>
    </location>
</feature>
<feature type="region of interest" description="Disordered" evidence="1">
    <location>
        <begin position="1"/>
        <end position="78"/>
    </location>
</feature>
<dbReference type="AlphaFoldDB" id="A0A2K1QWQ7"/>
<feature type="compositionally biased region" description="Basic and acidic residues" evidence="1">
    <location>
        <begin position="380"/>
        <end position="392"/>
    </location>
</feature>
<accession>A0A2K1QWQ7</accession>
<name>A0A2K1QWQ7_9PEZI</name>
<feature type="region of interest" description="Disordered" evidence="1">
    <location>
        <begin position="243"/>
        <end position="339"/>
    </location>
</feature>
<gene>
    <name evidence="2" type="ORF">CAC42_7332</name>
</gene>
<feature type="region of interest" description="Disordered" evidence="1">
    <location>
        <begin position="125"/>
        <end position="226"/>
    </location>
</feature>
<keyword evidence="3" id="KW-1185">Reference proteome</keyword>
<protein>
    <submittedName>
        <fullName evidence="2">Uncharacterized protein</fullName>
    </submittedName>
</protein>
<dbReference type="InParanoid" id="A0A2K1QWQ7"/>
<sequence>MDKRAHSLDTEPPIAMTMPNRPKSPPLAFQMTSNDALVAPEQPTFPSQMPFHAPDYLTNSSASYKSDPLDISSPMEQDLQSQVKKQAEALRLQHQAFVVERECWEMERERLYRRIASLEGLLKSPKGHRSVYSPPDTLPDERRSRLHDQGSPLHSPARSPVISTLVNGNSSHAAPQQQHRSSSASACSRLPSIAEHDASPQDEKRASSINREAAPKHISLPGQAVPVKSIIASFEDELEVKVDMDEELPASPPATRQVLSPPPAEYRKDAGHTPLRIPSRPESSDSATRPSAFLGALEATPTRSNTHRNMSIATDDEDVALSGPLRLPELPSNPGSENFTMDALTARLQYIEEHPDESLPLAMSARFALDSESDVDDSETTVKNDKHEDASLKDTPSLSHGETSAAAVSPPPASETSQSLSDQELEFHDRGGIKLKQKTSMNFGAPFGQLRVK</sequence>
<reference evidence="2 3" key="1">
    <citation type="submission" date="2017-06" db="EMBL/GenBank/DDBJ databases">
        <title>Draft genome sequence of a variant of Elsinoe murrayae.</title>
        <authorList>
            <person name="Cheng Q."/>
        </authorList>
    </citation>
    <scope>NUCLEOTIDE SEQUENCE [LARGE SCALE GENOMIC DNA]</scope>
    <source>
        <strain evidence="2 3">CQ-2017a</strain>
    </source>
</reference>
<evidence type="ECO:0000313" key="3">
    <source>
        <dbReference type="Proteomes" id="UP000243797"/>
    </source>
</evidence>
<feature type="compositionally biased region" description="Basic and acidic residues" evidence="1">
    <location>
        <begin position="194"/>
        <end position="206"/>
    </location>
</feature>
<dbReference type="OrthoDB" id="3784117at2759"/>
<proteinExistence type="predicted"/>
<feature type="compositionally biased region" description="Basic and acidic residues" evidence="1">
    <location>
        <begin position="139"/>
        <end position="148"/>
    </location>
</feature>
<organism evidence="2 3">
    <name type="scientific">Sphaceloma murrayae</name>
    <dbReference type="NCBI Taxonomy" id="2082308"/>
    <lineage>
        <taxon>Eukaryota</taxon>
        <taxon>Fungi</taxon>
        <taxon>Dikarya</taxon>
        <taxon>Ascomycota</taxon>
        <taxon>Pezizomycotina</taxon>
        <taxon>Dothideomycetes</taxon>
        <taxon>Dothideomycetidae</taxon>
        <taxon>Myriangiales</taxon>
        <taxon>Elsinoaceae</taxon>
        <taxon>Sphaceloma</taxon>
    </lineage>
</organism>
<comment type="caution">
    <text evidence="2">The sequence shown here is derived from an EMBL/GenBank/DDBJ whole genome shotgun (WGS) entry which is preliminary data.</text>
</comment>
<dbReference type="Proteomes" id="UP000243797">
    <property type="component" value="Unassembled WGS sequence"/>
</dbReference>
<dbReference type="EMBL" id="NKHZ01000031">
    <property type="protein sequence ID" value="PNS19488.1"/>
    <property type="molecule type" value="Genomic_DNA"/>
</dbReference>
<feature type="compositionally biased region" description="Low complexity" evidence="1">
    <location>
        <begin position="170"/>
        <end position="192"/>
    </location>
</feature>